<dbReference type="Proteomes" id="UP000664169">
    <property type="component" value="Unassembled WGS sequence"/>
</dbReference>
<evidence type="ECO:0000313" key="3">
    <source>
        <dbReference type="EMBL" id="CAF9920393.1"/>
    </source>
</evidence>
<name>A0A8H3IIU4_9LECA</name>
<dbReference type="Pfam" id="PF01008">
    <property type="entry name" value="IF-2B"/>
    <property type="match status" value="1"/>
</dbReference>
<dbReference type="EMBL" id="CAJPDQ010000015">
    <property type="protein sequence ID" value="CAF9920393.1"/>
    <property type="molecule type" value="Genomic_DNA"/>
</dbReference>
<dbReference type="InterPro" id="IPR000649">
    <property type="entry name" value="IF-2B-related"/>
</dbReference>
<dbReference type="OrthoDB" id="206213at2759"/>
<gene>
    <name evidence="3" type="ORF">GOMPHAMPRED_002074</name>
</gene>
<dbReference type="PANTHER" id="PTHR43475">
    <property type="entry name" value="METHYLTHIORIBOSE-1-PHOSPHATE ISOMERASE"/>
    <property type="match status" value="1"/>
</dbReference>
<protein>
    <recommendedName>
        <fullName evidence="5">Translation initiation factor eIF-2B subunit family protein</fullName>
    </recommendedName>
</protein>
<organism evidence="3 4">
    <name type="scientific">Gomphillus americanus</name>
    <dbReference type="NCBI Taxonomy" id="1940652"/>
    <lineage>
        <taxon>Eukaryota</taxon>
        <taxon>Fungi</taxon>
        <taxon>Dikarya</taxon>
        <taxon>Ascomycota</taxon>
        <taxon>Pezizomycotina</taxon>
        <taxon>Lecanoromycetes</taxon>
        <taxon>OSLEUM clade</taxon>
        <taxon>Ostropomycetidae</taxon>
        <taxon>Ostropales</taxon>
        <taxon>Graphidaceae</taxon>
        <taxon>Gomphilloideae</taxon>
        <taxon>Gomphillus</taxon>
    </lineage>
</organism>
<reference evidence="3" key="1">
    <citation type="submission" date="2021-03" db="EMBL/GenBank/DDBJ databases">
        <authorList>
            <person name="Tagirdzhanova G."/>
        </authorList>
    </citation>
    <scope>NUCLEOTIDE SEQUENCE</scope>
</reference>
<dbReference type="GO" id="GO:0046523">
    <property type="term" value="F:S-methyl-5-thioribose-1-phosphate isomerase activity"/>
    <property type="evidence" value="ECO:0007669"/>
    <property type="project" value="TreeGrafter"/>
</dbReference>
<evidence type="ECO:0008006" key="5">
    <source>
        <dbReference type="Google" id="ProtNLM"/>
    </source>
</evidence>
<accession>A0A8H3IIU4</accession>
<evidence type="ECO:0000313" key="4">
    <source>
        <dbReference type="Proteomes" id="UP000664169"/>
    </source>
</evidence>
<dbReference type="InterPro" id="IPR042529">
    <property type="entry name" value="IF_2B-like_C"/>
</dbReference>
<keyword evidence="4" id="KW-1185">Reference proteome</keyword>
<dbReference type="GO" id="GO:0019509">
    <property type="term" value="P:L-methionine salvage from methylthioadenosine"/>
    <property type="evidence" value="ECO:0007669"/>
    <property type="project" value="TreeGrafter"/>
</dbReference>
<proteinExistence type="inferred from homology"/>
<comment type="similarity">
    <text evidence="1 2">Belongs to the eIF-2B alpha/beta/delta subunits family.</text>
</comment>
<dbReference type="PANTHER" id="PTHR43475:SF3">
    <property type="entry name" value="TRANSLATION INITIATION FACTOR EIF-2B SUBUNIT FAMILY PROTEIN (AFU_ORTHOLOGUE AFUA_2G14290)"/>
    <property type="match status" value="1"/>
</dbReference>
<evidence type="ECO:0000256" key="2">
    <source>
        <dbReference type="RuleBase" id="RU003814"/>
    </source>
</evidence>
<dbReference type="AlphaFoldDB" id="A0A8H3IIU4"/>
<evidence type="ECO:0000256" key="1">
    <source>
        <dbReference type="ARBA" id="ARBA00007251"/>
    </source>
</evidence>
<dbReference type="SUPFAM" id="SSF100950">
    <property type="entry name" value="NagB/RpiA/CoA transferase-like"/>
    <property type="match status" value="1"/>
</dbReference>
<dbReference type="InterPro" id="IPR037171">
    <property type="entry name" value="NagB/RpiA_transferase-like"/>
</dbReference>
<comment type="caution">
    <text evidence="3">The sequence shown here is derived from an EMBL/GenBank/DDBJ whole genome shotgun (WGS) entry which is preliminary data.</text>
</comment>
<sequence>MTHHEIVYNFLFQDITSGEPLVAPFQRRLSTSNTISVSKKSSLADVASQVEESGLSLGQDFHLFLKGKPIIVHEDDSSTWTVFSFSWVLDGGVSTDVRRYGKPHKFKWLPLKDIVSGKYDRDWGHPFSQAIQRVSLRSEALSSSGSVESHVDIAARVLEGCLQAMKYDFGSGARQMATTVLLHFHYAVSVIGRTAHGRSSWHWICMAAWHLVYNGRPSMNAAIRSNLLLCLSQMRSHKGNKAEMLEIFENSARERDHFSQRIGESFAKFVQLRFHERFNSSDGQPITISVLTLSSSIIKSALLAALRRCNIVLDVRILESRPLCEGAHMAFQLLQQAGDCDDRMKVTIATDASVAMMARDVDLVLLGADQIAENGDVSNKTGSHSAALCARALGNKACGDPRVVVVSGIEKVAKSSALIDDFIEEEDCGSPQIWRAWEKTGCKLDGELQSLVIDRRVNIKNVIFEWVPAECIDTYLNEDGEMTKAQIRAYSLYLQQLEDDVFGQL</sequence>
<dbReference type="Gene3D" id="3.40.50.10470">
    <property type="entry name" value="Translation initiation factor eif-2b, domain 2"/>
    <property type="match status" value="1"/>
</dbReference>